<dbReference type="STRING" id="797209.GCA_000376445_04062"/>
<dbReference type="InterPro" id="IPR036390">
    <property type="entry name" value="WH_DNA-bd_sf"/>
</dbReference>
<gene>
    <name evidence="3" type="ORF">ZOD2009_00240</name>
</gene>
<organism evidence="3 4">
    <name type="scientific">Haladaptatus paucihalophilus DX253</name>
    <dbReference type="NCBI Taxonomy" id="797209"/>
    <lineage>
        <taxon>Archaea</taxon>
        <taxon>Methanobacteriati</taxon>
        <taxon>Methanobacteriota</taxon>
        <taxon>Stenosarchaea group</taxon>
        <taxon>Halobacteria</taxon>
        <taxon>Halobacteriales</taxon>
        <taxon>Haladaptataceae</taxon>
        <taxon>Haladaptatus</taxon>
    </lineage>
</organism>
<name>E7QMN2_HALPU</name>
<dbReference type="OrthoDB" id="30795at2157"/>
<evidence type="ECO:0000259" key="2">
    <source>
        <dbReference type="Pfam" id="PF01978"/>
    </source>
</evidence>
<evidence type="ECO:0000313" key="4">
    <source>
        <dbReference type="Proteomes" id="UP000003751"/>
    </source>
</evidence>
<evidence type="ECO:0000256" key="1">
    <source>
        <dbReference type="SAM" id="Coils"/>
    </source>
</evidence>
<reference evidence="3 4" key="1">
    <citation type="journal article" date="2014" name="ISME J.">
        <title>Trehalose/2-sulfotrehalose biosynthesis and glycine-betaine uptake are widely spread mechanisms for osmoadaptation in the Halobacteriales.</title>
        <authorList>
            <person name="Youssef N.H."/>
            <person name="Savage-Ashlock K.N."/>
            <person name="McCully A.L."/>
            <person name="Luedtke B."/>
            <person name="Shaw E.I."/>
            <person name="Hoff W.D."/>
            <person name="Elshahed M.S."/>
        </authorList>
    </citation>
    <scope>NUCLEOTIDE SEQUENCE [LARGE SCALE GENOMIC DNA]</scope>
    <source>
        <strain evidence="3 4">DX253</strain>
    </source>
</reference>
<dbReference type="InterPro" id="IPR002831">
    <property type="entry name" value="Tscrpt_reg_TrmB_N"/>
</dbReference>
<dbReference type="SUPFAM" id="SSF46785">
    <property type="entry name" value="Winged helix' DNA-binding domain"/>
    <property type="match status" value="1"/>
</dbReference>
<proteinExistence type="predicted"/>
<dbReference type="Gene3D" id="1.10.10.10">
    <property type="entry name" value="Winged helix-like DNA-binding domain superfamily/Winged helix DNA-binding domain"/>
    <property type="match status" value="1"/>
</dbReference>
<dbReference type="Pfam" id="PF01978">
    <property type="entry name" value="TrmB"/>
    <property type="match status" value="1"/>
</dbReference>
<accession>E7QMN2</accession>
<feature type="coiled-coil region" evidence="1">
    <location>
        <begin position="81"/>
        <end position="112"/>
    </location>
</feature>
<dbReference type="InterPro" id="IPR036388">
    <property type="entry name" value="WH-like_DNA-bd_sf"/>
</dbReference>
<dbReference type="PANTHER" id="PTHR34293:SF1">
    <property type="entry name" value="HTH-TYPE TRANSCRIPTIONAL REGULATOR TRMBL2"/>
    <property type="match status" value="1"/>
</dbReference>
<evidence type="ECO:0000313" key="3">
    <source>
        <dbReference type="EMBL" id="EFW94216.1"/>
    </source>
</evidence>
<comment type="caution">
    <text evidence="3">The sequence shown here is derived from an EMBL/GenBank/DDBJ whole genome shotgun (WGS) entry which is preliminary data.</text>
</comment>
<dbReference type="InterPro" id="IPR051797">
    <property type="entry name" value="TrmB-like"/>
</dbReference>
<dbReference type="Proteomes" id="UP000003751">
    <property type="component" value="Unassembled WGS sequence"/>
</dbReference>
<feature type="domain" description="Transcription regulator TrmB N-terminal" evidence="2">
    <location>
        <begin position="18"/>
        <end position="82"/>
    </location>
</feature>
<keyword evidence="1" id="KW-0175">Coiled coil</keyword>
<dbReference type="eggNOG" id="arCOG02037">
    <property type="taxonomic scope" value="Archaea"/>
</dbReference>
<protein>
    <submittedName>
        <fullName evidence="3">Transcriptional regulator, TrmB</fullName>
    </submittedName>
</protein>
<dbReference type="AlphaFoldDB" id="E7QMN2"/>
<sequence>MWEQRMTDSTEANAIAALQRLGLSKYEAQVFCALQPIDKATASEISETSDVPRSQVYGAADGLEELGLVDVQQSNPQQFRAVGLDEARAHLQAKIEREQDRAFEALDSLQQQPIDETETQEDIWTLKGQETINDRVTQLISNANNRIIFGARDPMILDENVITALSNAQADGIDVFITSGNSAVCELFEERGLEACQFPMKPEDNDRSGRVLAIDSDVILMSVLVPTHDRTQNEVAFWSDGTGFASILIGLLETWFSKFIET</sequence>
<dbReference type="EMBL" id="AEMG01000001">
    <property type="protein sequence ID" value="EFW94216.1"/>
    <property type="molecule type" value="Genomic_DNA"/>
</dbReference>
<dbReference type="PANTHER" id="PTHR34293">
    <property type="entry name" value="HTH-TYPE TRANSCRIPTIONAL REGULATOR TRMBL2"/>
    <property type="match status" value="1"/>
</dbReference>